<reference evidence="4 5" key="1">
    <citation type="submission" date="2019-11" db="EMBL/GenBank/DDBJ databases">
        <title>Genome sequences of 17 halophilic strains isolated from different environments.</title>
        <authorList>
            <person name="Furrow R.E."/>
        </authorList>
    </citation>
    <scope>NUCLEOTIDE SEQUENCE [LARGE SCALE GENOMIC DNA]</scope>
    <source>
        <strain evidence="4 5">22511_23_Filter</strain>
    </source>
</reference>
<dbReference type="EMBL" id="WMET01000003">
    <property type="protein sequence ID" value="MYL20761.1"/>
    <property type="molecule type" value="Genomic_DNA"/>
</dbReference>
<dbReference type="PANTHER" id="PTHR43300:SF7">
    <property type="entry name" value="UDP-N-ACETYLBACILLOSAMINE N-ACETYLTRANSFERASE"/>
    <property type="match status" value="1"/>
</dbReference>
<feature type="domain" description="PglD N-terminal" evidence="3">
    <location>
        <begin position="4"/>
        <end position="81"/>
    </location>
</feature>
<evidence type="ECO:0000259" key="3">
    <source>
        <dbReference type="Pfam" id="PF17836"/>
    </source>
</evidence>
<feature type="binding site" evidence="2">
    <location>
        <position position="145"/>
    </location>
    <ligand>
        <name>acetyl-CoA</name>
        <dbReference type="ChEBI" id="CHEBI:57288"/>
    </ligand>
</feature>
<proteinExistence type="predicted"/>
<dbReference type="SUPFAM" id="SSF51161">
    <property type="entry name" value="Trimeric LpxA-like enzymes"/>
    <property type="match status" value="1"/>
</dbReference>
<dbReference type="Pfam" id="PF17836">
    <property type="entry name" value="PglD_N"/>
    <property type="match status" value="1"/>
</dbReference>
<dbReference type="InterPro" id="IPR020019">
    <property type="entry name" value="AcTrfase_PglD-like"/>
</dbReference>
<evidence type="ECO:0000256" key="1">
    <source>
        <dbReference type="PIRSR" id="PIRSR620019-1"/>
    </source>
</evidence>
<comment type="caution">
    <text evidence="4">The sequence shown here is derived from an EMBL/GenBank/DDBJ whole genome shotgun (WGS) entry which is preliminary data.</text>
</comment>
<dbReference type="NCBIfam" id="TIGR03570">
    <property type="entry name" value="NeuD_NnaD"/>
    <property type="match status" value="1"/>
</dbReference>
<dbReference type="Proteomes" id="UP000460949">
    <property type="component" value="Unassembled WGS sequence"/>
</dbReference>
<name>A0A845DT03_9BACI</name>
<dbReference type="Gene3D" id="2.160.10.10">
    <property type="entry name" value="Hexapeptide repeat proteins"/>
    <property type="match status" value="1"/>
</dbReference>
<accession>A0A845DT03</accession>
<dbReference type="InterPro" id="IPR011004">
    <property type="entry name" value="Trimer_LpxA-like_sf"/>
</dbReference>
<dbReference type="InterPro" id="IPR050179">
    <property type="entry name" value="Trans_hexapeptide_repeat"/>
</dbReference>
<sequence>MELVALIGSGGHAKVVEQMVEQSFTKVKIVAKLDDRFTNKFFKRGVLYGPIEEVFKLIHYGVKMIVTIGDNRIRKKVVNRLALGEEHFTNLIHLKAVVADDLEVGKGTVIMPGAIINADVEIGSHCIINSGCIVEHDNRIGPFAHICPGAVMTGNVHVKEGVMLGANSTILPGLEVGSWSTVGAGSTVTRSMAGHITAVGSPALEVGT</sequence>
<dbReference type="RefSeq" id="WP_160837861.1">
    <property type="nucleotide sequence ID" value="NZ_WMET01000003.1"/>
</dbReference>
<evidence type="ECO:0000256" key="2">
    <source>
        <dbReference type="PIRSR" id="PIRSR620019-2"/>
    </source>
</evidence>
<dbReference type="PANTHER" id="PTHR43300">
    <property type="entry name" value="ACETYLTRANSFERASE"/>
    <property type="match status" value="1"/>
</dbReference>
<dbReference type="Gene3D" id="3.40.50.20">
    <property type="match status" value="1"/>
</dbReference>
<dbReference type="Pfam" id="PF00132">
    <property type="entry name" value="Hexapep"/>
    <property type="match status" value="2"/>
</dbReference>
<dbReference type="GO" id="GO:0016740">
    <property type="term" value="F:transferase activity"/>
    <property type="evidence" value="ECO:0007669"/>
    <property type="project" value="UniProtKB-KW"/>
</dbReference>
<keyword evidence="4" id="KW-0808">Transferase</keyword>
<feature type="site" description="Increases basicity of active site His" evidence="1">
    <location>
        <position position="137"/>
    </location>
</feature>
<evidence type="ECO:0000313" key="4">
    <source>
        <dbReference type="EMBL" id="MYL20761.1"/>
    </source>
</evidence>
<organism evidence="4 5">
    <name type="scientific">Halobacillus litoralis</name>
    <dbReference type="NCBI Taxonomy" id="45668"/>
    <lineage>
        <taxon>Bacteria</taxon>
        <taxon>Bacillati</taxon>
        <taxon>Bacillota</taxon>
        <taxon>Bacilli</taxon>
        <taxon>Bacillales</taxon>
        <taxon>Bacillaceae</taxon>
        <taxon>Halobacillus</taxon>
    </lineage>
</organism>
<dbReference type="CDD" id="cd03360">
    <property type="entry name" value="LbH_AT_putative"/>
    <property type="match status" value="1"/>
</dbReference>
<dbReference type="AlphaFoldDB" id="A0A845DT03"/>
<protein>
    <submittedName>
        <fullName evidence="4">Acetyltransferase</fullName>
    </submittedName>
</protein>
<feature type="binding site" evidence="2">
    <location>
        <position position="69"/>
    </location>
    <ligand>
        <name>substrate</name>
    </ligand>
</feature>
<evidence type="ECO:0000313" key="5">
    <source>
        <dbReference type="Proteomes" id="UP000460949"/>
    </source>
</evidence>
<dbReference type="InterPro" id="IPR001451">
    <property type="entry name" value="Hexapep"/>
</dbReference>
<feature type="active site" description="Proton acceptor" evidence="1">
    <location>
        <position position="136"/>
    </location>
</feature>
<dbReference type="InterPro" id="IPR041561">
    <property type="entry name" value="PglD_N"/>
</dbReference>
<gene>
    <name evidence="4" type="ORF">GLW04_12740</name>
</gene>